<protein>
    <submittedName>
        <fullName evidence="3">Uncharacterized protein</fullName>
    </submittedName>
</protein>
<dbReference type="FunFam" id="3.40.50.720:FF:000084">
    <property type="entry name" value="Short-chain dehydrogenase reductase"/>
    <property type="match status" value="1"/>
</dbReference>
<organism evidence="3 4">
    <name type="scientific">Knufia peltigerae</name>
    <dbReference type="NCBI Taxonomy" id="1002370"/>
    <lineage>
        <taxon>Eukaryota</taxon>
        <taxon>Fungi</taxon>
        <taxon>Dikarya</taxon>
        <taxon>Ascomycota</taxon>
        <taxon>Pezizomycotina</taxon>
        <taxon>Eurotiomycetes</taxon>
        <taxon>Chaetothyriomycetidae</taxon>
        <taxon>Chaetothyriales</taxon>
        <taxon>Trichomeriaceae</taxon>
        <taxon>Knufia</taxon>
    </lineage>
</organism>
<evidence type="ECO:0000256" key="2">
    <source>
        <dbReference type="ARBA" id="ARBA00022857"/>
    </source>
</evidence>
<dbReference type="AlphaFoldDB" id="A0AA39D1I2"/>
<comment type="similarity">
    <text evidence="1">Belongs to the short-chain dehydrogenases/reductases (SDR) family.</text>
</comment>
<dbReference type="PRINTS" id="PR00081">
    <property type="entry name" value="GDHRDH"/>
</dbReference>
<dbReference type="InterPro" id="IPR036291">
    <property type="entry name" value="NAD(P)-bd_dom_sf"/>
</dbReference>
<dbReference type="EMBL" id="JAPDRN010000010">
    <property type="protein sequence ID" value="KAJ9642171.1"/>
    <property type="molecule type" value="Genomic_DNA"/>
</dbReference>
<dbReference type="SUPFAM" id="SSF51735">
    <property type="entry name" value="NAD(P)-binding Rossmann-fold domains"/>
    <property type="match status" value="1"/>
</dbReference>
<dbReference type="Gene3D" id="3.40.50.720">
    <property type="entry name" value="NAD(P)-binding Rossmann-like Domain"/>
    <property type="match status" value="1"/>
</dbReference>
<dbReference type="PRINTS" id="PR00080">
    <property type="entry name" value="SDRFAMILY"/>
</dbReference>
<sequence length="252" mass="26854">MDVTGFALVTGAGSGIGRACAVAFAREGAAGVALLDLDATNLEIVEAEVKRACTREEFQCLKLEVNVRDESRVISAFKEAARHFGRLDYVVNCAGVAHKQVGGVICTETSDWQRVMDVNVNAVFYCVRVAAQIILKQDWVVSSIMGLVGITLSTAYVPSKHAVLGLTKTTALDYAAQGLRVNAVCPGYINTPLIGTSDELVRRATEQVETFTPMRRWGSAQEVANVVLFLSGGRSSFITGSAVAVDGGYTAQ</sequence>
<evidence type="ECO:0000313" key="4">
    <source>
        <dbReference type="Proteomes" id="UP001172681"/>
    </source>
</evidence>
<comment type="caution">
    <text evidence="3">The sequence shown here is derived from an EMBL/GenBank/DDBJ whole genome shotgun (WGS) entry which is preliminary data.</text>
</comment>
<gene>
    <name evidence="3" type="ORF">H2204_002540</name>
</gene>
<accession>A0AA39D1I2</accession>
<evidence type="ECO:0000313" key="3">
    <source>
        <dbReference type="EMBL" id="KAJ9642171.1"/>
    </source>
</evidence>
<dbReference type="GO" id="GO:0016616">
    <property type="term" value="F:oxidoreductase activity, acting on the CH-OH group of donors, NAD or NADP as acceptor"/>
    <property type="evidence" value="ECO:0007669"/>
    <property type="project" value="TreeGrafter"/>
</dbReference>
<proteinExistence type="inferred from homology"/>
<dbReference type="InterPro" id="IPR002347">
    <property type="entry name" value="SDR_fam"/>
</dbReference>
<dbReference type="Proteomes" id="UP001172681">
    <property type="component" value="Unassembled WGS sequence"/>
</dbReference>
<keyword evidence="2" id="KW-0521">NADP</keyword>
<name>A0AA39D1I2_9EURO</name>
<keyword evidence="4" id="KW-1185">Reference proteome</keyword>
<evidence type="ECO:0000256" key="1">
    <source>
        <dbReference type="ARBA" id="ARBA00006484"/>
    </source>
</evidence>
<dbReference type="CDD" id="cd05233">
    <property type="entry name" value="SDR_c"/>
    <property type="match status" value="1"/>
</dbReference>
<dbReference type="Pfam" id="PF13561">
    <property type="entry name" value="adh_short_C2"/>
    <property type="match status" value="1"/>
</dbReference>
<reference evidence="3" key="1">
    <citation type="submission" date="2022-10" db="EMBL/GenBank/DDBJ databases">
        <title>Culturing micro-colonial fungi from biological soil crusts in the Mojave desert and describing Neophaeococcomyces mojavensis, and introducing the new genera and species Taxawa tesnikishii.</title>
        <authorList>
            <person name="Kurbessoian T."/>
            <person name="Stajich J.E."/>
        </authorList>
    </citation>
    <scope>NUCLEOTIDE SEQUENCE</scope>
    <source>
        <strain evidence="3">TK_35</strain>
    </source>
</reference>
<dbReference type="PANTHER" id="PTHR42760">
    <property type="entry name" value="SHORT-CHAIN DEHYDROGENASES/REDUCTASES FAMILY MEMBER"/>
    <property type="match status" value="1"/>
</dbReference>